<organism evidence="1">
    <name type="scientific">hydrocarbon metagenome</name>
    <dbReference type="NCBI Taxonomy" id="938273"/>
    <lineage>
        <taxon>unclassified sequences</taxon>
        <taxon>metagenomes</taxon>
        <taxon>ecological metagenomes</taxon>
    </lineage>
</organism>
<proteinExistence type="predicted"/>
<name>A0A0W8F769_9ZZZZ</name>
<dbReference type="EMBL" id="LNQE01001487">
    <property type="protein sequence ID" value="KUG16622.1"/>
    <property type="molecule type" value="Genomic_DNA"/>
</dbReference>
<reference evidence="1" key="1">
    <citation type="journal article" date="2015" name="Proc. Natl. Acad. Sci. U.S.A.">
        <title>Networks of energetic and metabolic interactions define dynamics in microbial communities.</title>
        <authorList>
            <person name="Embree M."/>
            <person name="Liu J.K."/>
            <person name="Al-Bassam M.M."/>
            <person name="Zengler K."/>
        </authorList>
    </citation>
    <scope>NUCLEOTIDE SEQUENCE</scope>
</reference>
<accession>A0A0W8F769</accession>
<dbReference type="AlphaFoldDB" id="A0A0W8F769"/>
<comment type="caution">
    <text evidence="1">The sequence shown here is derived from an EMBL/GenBank/DDBJ whole genome shotgun (WGS) entry which is preliminary data.</text>
</comment>
<sequence length="141" mass="16899">MSLSEESGDIPRRKIPKFRATKAQLKDMKTAAAILNMLSEKPEVLKKLGDEYLEASNAPEEERDFAEYELRQNVLRTLTENIKQIPEEELERNIDIVLGPWWPWWPRYRMPPIIKDYGYYWSGEGIEFQQRGLEMRRQRRR</sequence>
<protein>
    <submittedName>
        <fullName evidence="1">Uncharacterized protein</fullName>
    </submittedName>
</protein>
<gene>
    <name evidence="1" type="ORF">ASZ90_013711</name>
</gene>
<evidence type="ECO:0000313" key="1">
    <source>
        <dbReference type="EMBL" id="KUG16622.1"/>
    </source>
</evidence>